<reference evidence="2 3" key="1">
    <citation type="journal article" date="2018" name="PLoS Genet.">
        <title>Population sequencing reveals clonal diversity and ancestral inbreeding in the grapevine cultivar Chardonnay.</title>
        <authorList>
            <person name="Roach M.J."/>
            <person name="Johnson D.L."/>
            <person name="Bohlmann J."/>
            <person name="van Vuuren H.J."/>
            <person name="Jones S.J."/>
            <person name="Pretorius I.S."/>
            <person name="Schmidt S.A."/>
            <person name="Borneman A.R."/>
        </authorList>
    </citation>
    <scope>NUCLEOTIDE SEQUENCE [LARGE SCALE GENOMIC DNA]</scope>
    <source>
        <strain evidence="3">cv. Chardonnay</strain>
        <tissue evidence="2">Leaf</tissue>
    </source>
</reference>
<evidence type="ECO:0000313" key="2">
    <source>
        <dbReference type="EMBL" id="RVW77206.1"/>
    </source>
</evidence>
<feature type="compositionally biased region" description="Low complexity" evidence="1">
    <location>
        <begin position="36"/>
        <end position="46"/>
    </location>
</feature>
<organism evidence="2 3">
    <name type="scientific">Vitis vinifera</name>
    <name type="common">Grape</name>
    <dbReference type="NCBI Taxonomy" id="29760"/>
    <lineage>
        <taxon>Eukaryota</taxon>
        <taxon>Viridiplantae</taxon>
        <taxon>Streptophyta</taxon>
        <taxon>Embryophyta</taxon>
        <taxon>Tracheophyta</taxon>
        <taxon>Spermatophyta</taxon>
        <taxon>Magnoliopsida</taxon>
        <taxon>eudicotyledons</taxon>
        <taxon>Gunneridae</taxon>
        <taxon>Pentapetalae</taxon>
        <taxon>rosids</taxon>
        <taxon>Vitales</taxon>
        <taxon>Vitaceae</taxon>
        <taxon>Viteae</taxon>
        <taxon>Vitis</taxon>
    </lineage>
</organism>
<gene>
    <name evidence="2" type="ORF">CK203_043286</name>
</gene>
<proteinExistence type="predicted"/>
<feature type="region of interest" description="Disordered" evidence="1">
    <location>
        <begin position="33"/>
        <end position="59"/>
    </location>
</feature>
<dbReference type="Proteomes" id="UP000288805">
    <property type="component" value="Unassembled WGS sequence"/>
</dbReference>
<sequence>MKRIMNVLKNFEGPSVKECMKILKRLLNILMENPSHHSNSSSSSSSSEDEDIKLEVTRD</sequence>
<dbReference type="AlphaFoldDB" id="A0A438GY69"/>
<accession>A0A438GY69</accession>
<evidence type="ECO:0000256" key="1">
    <source>
        <dbReference type="SAM" id="MobiDB-lite"/>
    </source>
</evidence>
<protein>
    <submittedName>
        <fullName evidence="2">Uncharacterized protein</fullName>
    </submittedName>
</protein>
<dbReference type="EMBL" id="QGNW01000316">
    <property type="protein sequence ID" value="RVW77206.1"/>
    <property type="molecule type" value="Genomic_DNA"/>
</dbReference>
<name>A0A438GY69_VITVI</name>
<comment type="caution">
    <text evidence="2">The sequence shown here is derived from an EMBL/GenBank/DDBJ whole genome shotgun (WGS) entry which is preliminary data.</text>
</comment>
<evidence type="ECO:0000313" key="3">
    <source>
        <dbReference type="Proteomes" id="UP000288805"/>
    </source>
</evidence>